<sequence length="155" mass="17553">MKSILYSELDSDFLVQGLGMHKEEQGFFTGKIGRHEIELTSSPDTLKNIEETQVIYIGKAEPGPYREGDILMAGSDDLLDRAFHALDEMEQRGVVVGLSTEPDSYPMTLKREDLNQFTIEWKDKKVPYLCLFMGEPVNLEGQAKLVTIVRKVLND</sequence>
<dbReference type="KEGG" id="ddl:Desdi_2786"/>
<proteinExistence type="predicted"/>
<dbReference type="eggNOG" id="ENOG5033YS6">
    <property type="taxonomic scope" value="Bacteria"/>
</dbReference>
<dbReference type="RefSeq" id="WP_015263164.1">
    <property type="nucleotide sequence ID" value="NC_019903.1"/>
</dbReference>
<evidence type="ECO:0000313" key="2">
    <source>
        <dbReference type="Proteomes" id="UP000010797"/>
    </source>
</evidence>
<keyword evidence="2" id="KW-1185">Reference proteome</keyword>
<dbReference type="EMBL" id="CP003344">
    <property type="protein sequence ID" value="AGA70198.1"/>
    <property type="molecule type" value="Genomic_DNA"/>
</dbReference>
<dbReference type="HOGENOM" id="CLU_1692662_0_0_9"/>
<name>L0FB80_DESDL</name>
<reference evidence="2" key="1">
    <citation type="submission" date="2012-02" db="EMBL/GenBank/DDBJ databases">
        <title>Complete sequence of Desulfitobacterium dichloroeliminans LMG P-21439.</title>
        <authorList>
            <person name="Lucas S."/>
            <person name="Han J."/>
            <person name="Lapidus A."/>
            <person name="Cheng J.-F."/>
            <person name="Goodwin L."/>
            <person name="Pitluck S."/>
            <person name="Peters L."/>
            <person name="Ovchinnikova G."/>
            <person name="Teshima H."/>
            <person name="Detter J.C."/>
            <person name="Han C."/>
            <person name="Tapia R."/>
            <person name="Land M."/>
            <person name="Hauser L."/>
            <person name="Kyrpides N."/>
            <person name="Ivanova N."/>
            <person name="Pagani I."/>
            <person name="Kruse T."/>
            <person name="de Vos W.M."/>
            <person name="Boon N."/>
            <person name="Smidt H."/>
            <person name="Woyke T."/>
        </authorList>
    </citation>
    <scope>NUCLEOTIDE SEQUENCE [LARGE SCALE GENOMIC DNA]</scope>
    <source>
        <strain evidence="2">LMG P-21439 / DCA1</strain>
    </source>
</reference>
<organism evidence="1 2">
    <name type="scientific">Desulfitobacterium dichloroeliminans (strain LMG P-21439 / DCA1)</name>
    <dbReference type="NCBI Taxonomy" id="871963"/>
    <lineage>
        <taxon>Bacteria</taxon>
        <taxon>Bacillati</taxon>
        <taxon>Bacillota</taxon>
        <taxon>Clostridia</taxon>
        <taxon>Eubacteriales</taxon>
        <taxon>Desulfitobacteriaceae</taxon>
        <taxon>Desulfitobacterium</taxon>
    </lineage>
</organism>
<dbReference type="OrthoDB" id="1796521at2"/>
<dbReference type="Proteomes" id="UP000010797">
    <property type="component" value="Chromosome"/>
</dbReference>
<evidence type="ECO:0000313" key="1">
    <source>
        <dbReference type="EMBL" id="AGA70198.1"/>
    </source>
</evidence>
<gene>
    <name evidence="1" type="ordered locus">Desdi_2786</name>
</gene>
<accession>L0FB80</accession>
<dbReference type="AlphaFoldDB" id="L0FB80"/>
<protein>
    <submittedName>
        <fullName evidence="1">Uncharacterized protein</fullName>
    </submittedName>
</protein>
<dbReference type="STRING" id="871963.Desdi_2786"/>